<dbReference type="Pfam" id="PF13516">
    <property type="entry name" value="LRR_6"/>
    <property type="match status" value="1"/>
</dbReference>
<dbReference type="Gene3D" id="1.20.1280.50">
    <property type="match status" value="1"/>
</dbReference>
<dbReference type="PROSITE" id="PS50011">
    <property type="entry name" value="PROTEIN_KINASE_DOM"/>
    <property type="match status" value="1"/>
</dbReference>
<keyword evidence="6" id="KW-1185">Reference proteome</keyword>
<dbReference type="GO" id="GO:0005524">
    <property type="term" value="F:ATP binding"/>
    <property type="evidence" value="ECO:0007669"/>
    <property type="project" value="InterPro"/>
</dbReference>
<dbReference type="GO" id="GO:0019005">
    <property type="term" value="C:SCF ubiquitin ligase complex"/>
    <property type="evidence" value="ECO:0007669"/>
    <property type="project" value="TreeGrafter"/>
</dbReference>
<dbReference type="GeneID" id="25567565"/>
<dbReference type="PRINTS" id="PR00109">
    <property type="entry name" value="TYRKINASE"/>
</dbReference>
<dbReference type="GO" id="GO:0031146">
    <property type="term" value="P:SCF-dependent proteasomal ubiquitin-dependent protein catabolic process"/>
    <property type="evidence" value="ECO:0007669"/>
    <property type="project" value="TreeGrafter"/>
</dbReference>
<dbReference type="InterPro" id="IPR001810">
    <property type="entry name" value="F-box_dom"/>
</dbReference>
<keyword evidence="5" id="KW-0418">Kinase</keyword>
<dbReference type="InterPro" id="IPR008271">
    <property type="entry name" value="Ser/Thr_kinase_AS"/>
</dbReference>
<dbReference type="InterPro" id="IPR000719">
    <property type="entry name" value="Prot_kinase_dom"/>
</dbReference>
<evidence type="ECO:0000313" key="6">
    <source>
        <dbReference type="Proteomes" id="UP000054408"/>
    </source>
</evidence>
<dbReference type="Pfam" id="PF00069">
    <property type="entry name" value="Pkinase"/>
    <property type="match status" value="1"/>
</dbReference>
<dbReference type="STRING" id="461836.A0A0L0DKU6"/>
<dbReference type="SUPFAM" id="SSF81383">
    <property type="entry name" value="F-box domain"/>
    <property type="match status" value="1"/>
</dbReference>
<dbReference type="CDD" id="cd22155">
    <property type="entry name" value="F-box_AtADLO1-like"/>
    <property type="match status" value="1"/>
</dbReference>
<keyword evidence="2" id="KW-0677">Repeat</keyword>
<dbReference type="SMART" id="SM00367">
    <property type="entry name" value="LRR_CC"/>
    <property type="match status" value="7"/>
</dbReference>
<proteinExistence type="predicted"/>
<dbReference type="PROSITE" id="PS00108">
    <property type="entry name" value="PROTEIN_KINASE_ST"/>
    <property type="match status" value="1"/>
</dbReference>
<name>A0A0L0DKU6_THETB</name>
<dbReference type="InterPro" id="IPR001611">
    <property type="entry name" value="Leu-rich_rpt"/>
</dbReference>
<dbReference type="Pfam" id="PF25372">
    <property type="entry name" value="DUF7885"/>
    <property type="match status" value="1"/>
</dbReference>
<keyword evidence="1" id="KW-0433">Leucine-rich repeat</keyword>
<dbReference type="SUPFAM" id="SSF52058">
    <property type="entry name" value="L domain-like"/>
    <property type="match status" value="1"/>
</dbReference>
<sequence length="646" mass="68590">MGVCLDPDHTGVVTEYMDGGDLRQLLRAWRAAHSEDGLAYPYPAPSSPLAPLAFASRKTRVRILLEAGIGLQYLHSLGFPHRDIKPSNILLEGRMFPVKLADFGMSGPKAALSGGGGTPRYSAPEVLLGAQADAASDVFSFGVVVYEVLTTTKPCLRGRNAFASPVAEPAHLETPSLIPAHTAALLSAMLAPEPADRPSMATVCEALVALHDSLWAAPAPILLVPDDIVLRIFGFVPLRQRASLRAVCRAWRAITESHALWAPDLDEALVVDSDERIQLLLRAPYLGVAHWLFGLTSLKVGRHVSDTGLHILASFCVQLVELDLSPALLVSDLGVRDIVSSLTDLTDLDLSECKHLSDRALQYVGESCASLTKLNLDSCVAMTSAGIKHLAIGCPDLRIVCLAGIATMGDPALLFLASCVGLSEIDVSGCAAVTDVGLSALAASCVLTTVIATACPNLTSRGVREVLEYSANLRVAIFNDCPDVGSDAFADYVPPRLRHLSLAGCRRVGNSALRLLPPTLELLSISSCTRINAVGYASLAELGLTALEALSLRRTSVTDTQLEPLLVSTAGALCSLDLTQALKIGDAGLHAISQAAPHLRRLALGGCHRISNDGLRFLTRGCTQLTELFWTAVPRSTTLAWHISQT</sequence>
<dbReference type="SMART" id="SM00256">
    <property type="entry name" value="FBOX"/>
    <property type="match status" value="1"/>
</dbReference>
<dbReference type="eggNOG" id="KOG1187">
    <property type="taxonomic scope" value="Eukaryota"/>
</dbReference>
<organism evidence="5 6">
    <name type="scientific">Thecamonas trahens ATCC 50062</name>
    <dbReference type="NCBI Taxonomy" id="461836"/>
    <lineage>
        <taxon>Eukaryota</taxon>
        <taxon>Apusozoa</taxon>
        <taxon>Apusomonadida</taxon>
        <taxon>Apusomonadidae</taxon>
        <taxon>Thecamonas</taxon>
    </lineage>
</organism>
<dbReference type="InterPro" id="IPR057207">
    <property type="entry name" value="FBXL15_LRR"/>
</dbReference>
<dbReference type="PANTHER" id="PTHR13318:SF190">
    <property type="entry name" value="PARTNER OF PAIRED, ISOFORM B"/>
    <property type="match status" value="1"/>
</dbReference>
<protein>
    <submittedName>
        <fullName evidence="5">TKL protein kinase</fullName>
    </submittedName>
</protein>
<dbReference type="InterPro" id="IPR011009">
    <property type="entry name" value="Kinase-like_dom_sf"/>
</dbReference>
<dbReference type="EMBL" id="GL349476">
    <property type="protein sequence ID" value="KNC52855.1"/>
    <property type="molecule type" value="Genomic_DNA"/>
</dbReference>
<dbReference type="Gene3D" id="1.10.510.10">
    <property type="entry name" value="Transferase(Phosphotransferase) domain 1"/>
    <property type="match status" value="1"/>
</dbReference>
<feature type="domain" description="Protein kinase" evidence="3">
    <location>
        <begin position="1"/>
        <end position="214"/>
    </location>
</feature>
<evidence type="ECO:0000256" key="2">
    <source>
        <dbReference type="ARBA" id="ARBA00022737"/>
    </source>
</evidence>
<reference evidence="5 6" key="1">
    <citation type="submission" date="2010-05" db="EMBL/GenBank/DDBJ databases">
        <title>The Genome Sequence of Thecamonas trahens ATCC 50062.</title>
        <authorList>
            <consortium name="The Broad Institute Genome Sequencing Platform"/>
            <person name="Russ C."/>
            <person name="Cuomo C."/>
            <person name="Shea T."/>
            <person name="Young S.K."/>
            <person name="Zeng Q."/>
            <person name="Koehrsen M."/>
            <person name="Haas B."/>
            <person name="Borodovsky M."/>
            <person name="Guigo R."/>
            <person name="Alvarado L."/>
            <person name="Berlin A."/>
            <person name="Bochicchio J."/>
            <person name="Borenstein D."/>
            <person name="Chapman S."/>
            <person name="Chen Z."/>
            <person name="Freedman E."/>
            <person name="Gellesch M."/>
            <person name="Goldberg J."/>
            <person name="Griggs A."/>
            <person name="Gujja S."/>
            <person name="Heilman E."/>
            <person name="Heiman D."/>
            <person name="Hepburn T."/>
            <person name="Howarth C."/>
            <person name="Jen D."/>
            <person name="Larson L."/>
            <person name="Mehta T."/>
            <person name="Park D."/>
            <person name="Pearson M."/>
            <person name="Roberts A."/>
            <person name="Saif S."/>
            <person name="Shenoy N."/>
            <person name="Sisk P."/>
            <person name="Stolte C."/>
            <person name="Sykes S."/>
            <person name="Thomson T."/>
            <person name="Walk T."/>
            <person name="White J."/>
            <person name="Yandava C."/>
            <person name="Burger G."/>
            <person name="Gray M.W."/>
            <person name="Holland P.W.H."/>
            <person name="King N."/>
            <person name="Lang F.B.F."/>
            <person name="Roger A.J."/>
            <person name="Ruiz-Trillo I."/>
            <person name="Lander E."/>
            <person name="Nusbaum C."/>
        </authorList>
    </citation>
    <scope>NUCLEOTIDE SEQUENCE [LARGE SCALE GENOMIC DNA]</scope>
    <source>
        <strain evidence="5 6">ATCC 50062</strain>
    </source>
</reference>
<dbReference type="Pfam" id="PF12937">
    <property type="entry name" value="F-box-like"/>
    <property type="match status" value="1"/>
</dbReference>
<keyword evidence="5" id="KW-0808">Transferase</keyword>
<dbReference type="GO" id="GO:0004672">
    <property type="term" value="F:protein kinase activity"/>
    <property type="evidence" value="ECO:0007669"/>
    <property type="project" value="InterPro"/>
</dbReference>
<evidence type="ECO:0000259" key="4">
    <source>
        <dbReference type="PROSITE" id="PS50181"/>
    </source>
</evidence>
<dbReference type="RefSeq" id="XP_013754957.1">
    <property type="nucleotide sequence ID" value="XM_013899503.1"/>
</dbReference>
<dbReference type="PROSITE" id="PS50181">
    <property type="entry name" value="FBOX"/>
    <property type="match status" value="1"/>
</dbReference>
<dbReference type="eggNOG" id="KOG4341">
    <property type="taxonomic scope" value="Eukaryota"/>
</dbReference>
<dbReference type="InterPro" id="IPR032675">
    <property type="entry name" value="LRR_dom_sf"/>
</dbReference>
<gene>
    <name evidence="5" type="ORF">AMSG_09004</name>
</gene>
<dbReference type="OrthoDB" id="550575at2759"/>
<dbReference type="Proteomes" id="UP000054408">
    <property type="component" value="Unassembled WGS sequence"/>
</dbReference>
<dbReference type="PANTHER" id="PTHR13318">
    <property type="entry name" value="PARTNER OF PAIRED, ISOFORM B-RELATED"/>
    <property type="match status" value="1"/>
</dbReference>
<dbReference type="InterPro" id="IPR036047">
    <property type="entry name" value="F-box-like_dom_sf"/>
</dbReference>
<evidence type="ECO:0000256" key="1">
    <source>
        <dbReference type="ARBA" id="ARBA00022614"/>
    </source>
</evidence>
<feature type="domain" description="F-box" evidence="4">
    <location>
        <begin position="218"/>
        <end position="264"/>
    </location>
</feature>
<dbReference type="SMART" id="SM00220">
    <property type="entry name" value="S_TKc"/>
    <property type="match status" value="1"/>
</dbReference>
<accession>A0A0L0DKU6</accession>
<evidence type="ECO:0000259" key="3">
    <source>
        <dbReference type="PROSITE" id="PS50011"/>
    </source>
</evidence>
<dbReference type="InterPro" id="IPR001245">
    <property type="entry name" value="Ser-Thr/Tyr_kinase_cat_dom"/>
</dbReference>
<dbReference type="InterPro" id="IPR006553">
    <property type="entry name" value="Leu-rich_rpt_Cys-con_subtyp"/>
</dbReference>
<evidence type="ECO:0000313" key="5">
    <source>
        <dbReference type="EMBL" id="KNC52855.1"/>
    </source>
</evidence>
<dbReference type="AlphaFoldDB" id="A0A0L0DKU6"/>
<dbReference type="SUPFAM" id="SSF56112">
    <property type="entry name" value="Protein kinase-like (PK-like)"/>
    <property type="match status" value="1"/>
</dbReference>
<dbReference type="Gene3D" id="3.80.10.10">
    <property type="entry name" value="Ribonuclease Inhibitor"/>
    <property type="match status" value="2"/>
</dbReference>